<evidence type="ECO:0000256" key="5">
    <source>
        <dbReference type="SAM" id="MobiDB-lite"/>
    </source>
</evidence>
<evidence type="ECO:0000256" key="2">
    <source>
        <dbReference type="ARBA" id="ARBA00022448"/>
    </source>
</evidence>
<evidence type="ECO:0000256" key="4">
    <source>
        <dbReference type="ARBA" id="ARBA00022840"/>
    </source>
</evidence>
<dbReference type="OrthoDB" id="9775135at2"/>
<feature type="region of interest" description="Disordered" evidence="5">
    <location>
        <begin position="322"/>
        <end position="371"/>
    </location>
</feature>
<proteinExistence type="inferred from homology"/>
<dbReference type="GO" id="GO:0016887">
    <property type="term" value="F:ATP hydrolysis activity"/>
    <property type="evidence" value="ECO:0007669"/>
    <property type="project" value="InterPro"/>
</dbReference>
<dbReference type="EMBL" id="ADLK01000019">
    <property type="protein sequence ID" value="KMW20255.1"/>
    <property type="molecule type" value="Genomic_DNA"/>
</dbReference>
<comment type="similarity">
    <text evidence="1">Belongs to the ABC transporter superfamily.</text>
</comment>
<sequence>MIEVKNLVKDYGGRLAVDHLSFTVEDGQIYGFLGPNGAGKSTTMNIMTGYLGATEGEVLIDGHNILDEPGEAKKRMGYLPEVPPLYLDMTVREYLEFAAKLKKIPKDKREESIQEVMELVKITDVQGRLIKNLSKGYRQRVGMAQAILGKPDVIILDEPTVGLDPKQIIEIRDMIRDLGKKHTVILSSHILSEVSAVCDHIMIISRGKLIASDTPENLEQRLEGSAALELDVKGDADSIRRVLKDIPSVSIGAVSQEEGNPVCRLNLQIGTNAGNASADASMDASMDVREQLFYAFAENRMPILSMSASKASLEEVFLELTEGTLTESQDPGYETNYSEDETNDPGTGSSLDRAMDSPTQEKEDETHESDL</sequence>
<gene>
    <name evidence="7" type="ORF">HMPREF9470_02270</name>
</gene>
<dbReference type="InterPro" id="IPR003439">
    <property type="entry name" value="ABC_transporter-like_ATP-bd"/>
</dbReference>
<dbReference type="InterPro" id="IPR003593">
    <property type="entry name" value="AAA+_ATPase"/>
</dbReference>
<dbReference type="RefSeq" id="WP_045092854.1">
    <property type="nucleotide sequence ID" value="NZ_KQ235877.1"/>
</dbReference>
<evidence type="ECO:0000313" key="7">
    <source>
        <dbReference type="EMBL" id="KMW20255.1"/>
    </source>
</evidence>
<dbReference type="PANTHER" id="PTHR43335">
    <property type="entry name" value="ABC TRANSPORTER, ATP-BINDING PROTEIN"/>
    <property type="match status" value="1"/>
</dbReference>
<name>A0A0J9EWJ8_9FIRM</name>
<keyword evidence="2" id="KW-0813">Transport</keyword>
<comment type="caution">
    <text evidence="7">The sequence shown here is derived from an EMBL/GenBank/DDBJ whole genome shotgun (WGS) entry which is preliminary data.</text>
</comment>
<dbReference type="SMART" id="SM00382">
    <property type="entry name" value="AAA"/>
    <property type="match status" value="1"/>
</dbReference>
<dbReference type="CDD" id="cd03230">
    <property type="entry name" value="ABC_DR_subfamily_A"/>
    <property type="match status" value="1"/>
</dbReference>
<organism evidence="7 8">
    <name type="scientific">[Clostridium] citroniae WAL-19142</name>
    <dbReference type="NCBI Taxonomy" id="742734"/>
    <lineage>
        <taxon>Bacteria</taxon>
        <taxon>Bacillati</taxon>
        <taxon>Bacillota</taxon>
        <taxon>Clostridia</taxon>
        <taxon>Lachnospirales</taxon>
        <taxon>Lachnospiraceae</taxon>
        <taxon>Enterocloster</taxon>
    </lineage>
</organism>
<dbReference type="PROSITE" id="PS50893">
    <property type="entry name" value="ABC_TRANSPORTER_2"/>
    <property type="match status" value="1"/>
</dbReference>
<dbReference type="PANTHER" id="PTHR43335:SF4">
    <property type="entry name" value="ABC TRANSPORTER, ATP-BINDING PROTEIN"/>
    <property type="match status" value="1"/>
</dbReference>
<feature type="domain" description="ABC transporter" evidence="6">
    <location>
        <begin position="2"/>
        <end position="231"/>
    </location>
</feature>
<protein>
    <recommendedName>
        <fullName evidence="6">ABC transporter domain-containing protein</fullName>
    </recommendedName>
</protein>
<keyword evidence="4" id="KW-0067">ATP-binding</keyword>
<accession>A0A0J9EWJ8</accession>
<evidence type="ECO:0000259" key="6">
    <source>
        <dbReference type="PROSITE" id="PS50893"/>
    </source>
</evidence>
<dbReference type="Pfam" id="PF00005">
    <property type="entry name" value="ABC_tran"/>
    <property type="match status" value="1"/>
</dbReference>
<evidence type="ECO:0000256" key="3">
    <source>
        <dbReference type="ARBA" id="ARBA00022741"/>
    </source>
</evidence>
<dbReference type="InterPro" id="IPR027417">
    <property type="entry name" value="P-loop_NTPase"/>
</dbReference>
<dbReference type="SUPFAM" id="SSF52540">
    <property type="entry name" value="P-loop containing nucleoside triphosphate hydrolases"/>
    <property type="match status" value="1"/>
</dbReference>
<dbReference type="GO" id="GO:0005524">
    <property type="term" value="F:ATP binding"/>
    <property type="evidence" value="ECO:0007669"/>
    <property type="project" value="UniProtKB-KW"/>
</dbReference>
<evidence type="ECO:0000313" key="8">
    <source>
        <dbReference type="Proteomes" id="UP000037392"/>
    </source>
</evidence>
<dbReference type="PATRIC" id="fig|742734.4.peg.2444"/>
<dbReference type="GeneID" id="93161788"/>
<evidence type="ECO:0000256" key="1">
    <source>
        <dbReference type="ARBA" id="ARBA00005417"/>
    </source>
</evidence>
<keyword evidence="3" id="KW-0547">Nucleotide-binding</keyword>
<dbReference type="AlphaFoldDB" id="A0A0J9EWJ8"/>
<dbReference type="Gene3D" id="3.40.50.300">
    <property type="entry name" value="P-loop containing nucleotide triphosphate hydrolases"/>
    <property type="match status" value="1"/>
</dbReference>
<feature type="compositionally biased region" description="Basic and acidic residues" evidence="5">
    <location>
        <begin position="353"/>
        <end position="371"/>
    </location>
</feature>
<reference evidence="7 8" key="1">
    <citation type="submission" date="2011-04" db="EMBL/GenBank/DDBJ databases">
        <title>The Genome Sequence of Clostridium citroniae WAL-19142.</title>
        <authorList>
            <consortium name="The Broad Institute Genome Sequencing Platform"/>
            <person name="Earl A."/>
            <person name="Ward D."/>
            <person name="Feldgarden M."/>
            <person name="Gevers D."/>
            <person name="Warren Y.A."/>
            <person name="Tyrrell K.L."/>
            <person name="Citron D.M."/>
            <person name="Goldstein E.J."/>
            <person name="Daigneault M."/>
            <person name="Allen-Vercoe E."/>
            <person name="Young S.K."/>
            <person name="Zeng Q."/>
            <person name="Gargeya S."/>
            <person name="Fitzgerald M."/>
            <person name="Haas B."/>
            <person name="Abouelleil A."/>
            <person name="Alvarado L."/>
            <person name="Arachchi H.M."/>
            <person name="Berlin A."/>
            <person name="Brown A."/>
            <person name="Chapman S.B."/>
            <person name="Chen Z."/>
            <person name="Dunbar C."/>
            <person name="Freedman E."/>
            <person name="Gearin G."/>
            <person name="Gellesch M."/>
            <person name="Goldberg J."/>
            <person name="Griggs A."/>
            <person name="Gujja S."/>
            <person name="Heilman E.R."/>
            <person name="Heiman D."/>
            <person name="Howarth C."/>
            <person name="Larson L."/>
            <person name="Lui A."/>
            <person name="MacDonald P.J."/>
            <person name="Mehta T."/>
            <person name="Montmayeur A."/>
            <person name="Murphy C."/>
            <person name="Neiman D."/>
            <person name="Pearson M."/>
            <person name="Priest M."/>
            <person name="Roberts A."/>
            <person name="Saif S."/>
            <person name="Shea T."/>
            <person name="Shenoy N."/>
            <person name="Sisk P."/>
            <person name="Stolte C."/>
            <person name="Sykes S."/>
            <person name="White J."/>
            <person name="Yandava C."/>
            <person name="Wortman J."/>
            <person name="Nusbaum C."/>
            <person name="Birren B."/>
        </authorList>
    </citation>
    <scope>NUCLEOTIDE SEQUENCE [LARGE SCALE GENOMIC DNA]</scope>
    <source>
        <strain evidence="7 8">WAL-19142</strain>
    </source>
</reference>
<dbReference type="Proteomes" id="UP000037392">
    <property type="component" value="Unassembled WGS sequence"/>
</dbReference>